<evidence type="ECO:0008006" key="4">
    <source>
        <dbReference type="Google" id="ProtNLM"/>
    </source>
</evidence>
<feature type="transmembrane region" description="Helical" evidence="1">
    <location>
        <begin position="238"/>
        <end position="262"/>
    </location>
</feature>
<feature type="transmembrane region" description="Helical" evidence="1">
    <location>
        <begin position="59"/>
        <end position="80"/>
    </location>
</feature>
<dbReference type="InterPro" id="IPR037185">
    <property type="entry name" value="EmrE-like"/>
</dbReference>
<gene>
    <name evidence="2" type="ORF">IAC59_08550</name>
</gene>
<keyword evidence="1" id="KW-0812">Transmembrane</keyword>
<feature type="transmembrane region" description="Helical" evidence="1">
    <location>
        <begin position="87"/>
        <end position="109"/>
    </location>
</feature>
<reference evidence="2" key="2">
    <citation type="journal article" date="2021" name="PeerJ">
        <title>Extensive microbial diversity within the chicken gut microbiome revealed by metagenomics and culture.</title>
        <authorList>
            <person name="Gilroy R."/>
            <person name="Ravi A."/>
            <person name="Getino M."/>
            <person name="Pursley I."/>
            <person name="Horton D.L."/>
            <person name="Alikhan N.F."/>
            <person name="Baker D."/>
            <person name="Gharbi K."/>
            <person name="Hall N."/>
            <person name="Watson M."/>
            <person name="Adriaenssens E.M."/>
            <person name="Foster-Nyarko E."/>
            <person name="Jarju S."/>
            <person name="Secka A."/>
            <person name="Antonio M."/>
            <person name="Oren A."/>
            <person name="Chaudhuri R.R."/>
            <person name="La Ragione R."/>
            <person name="Hildebrand F."/>
            <person name="Pallen M.J."/>
        </authorList>
    </citation>
    <scope>NUCLEOTIDE SEQUENCE</scope>
    <source>
        <strain evidence="2">ChiSxjej2B14-8506</strain>
    </source>
</reference>
<feature type="transmembrane region" description="Helical" evidence="1">
    <location>
        <begin position="115"/>
        <end position="134"/>
    </location>
</feature>
<feature type="transmembrane region" description="Helical" evidence="1">
    <location>
        <begin position="146"/>
        <end position="167"/>
    </location>
</feature>
<reference evidence="2" key="1">
    <citation type="submission" date="2020-10" db="EMBL/GenBank/DDBJ databases">
        <authorList>
            <person name="Gilroy R."/>
        </authorList>
    </citation>
    <scope>NUCLEOTIDE SEQUENCE</scope>
    <source>
        <strain evidence="2">ChiSxjej2B14-8506</strain>
    </source>
</reference>
<name>A0A9D1LSQ1_9FIRM</name>
<keyword evidence="1" id="KW-0472">Membrane</keyword>
<feature type="transmembrane region" description="Helical" evidence="1">
    <location>
        <begin position="179"/>
        <end position="200"/>
    </location>
</feature>
<comment type="caution">
    <text evidence="2">The sequence shown here is derived from an EMBL/GenBank/DDBJ whole genome shotgun (WGS) entry which is preliminary data.</text>
</comment>
<evidence type="ECO:0000256" key="1">
    <source>
        <dbReference type="SAM" id="Phobius"/>
    </source>
</evidence>
<feature type="transmembrane region" description="Helical" evidence="1">
    <location>
        <begin position="32"/>
        <end position="53"/>
    </location>
</feature>
<dbReference type="SUPFAM" id="SSF103481">
    <property type="entry name" value="Multidrug resistance efflux transporter EmrE"/>
    <property type="match status" value="1"/>
</dbReference>
<proteinExistence type="predicted"/>
<sequence>MQYIVASVLSFIVQNMSNKEFSRRLPCKLHGLALFNAIALTFCAGALAVAGGIGTLSGGAWLLALAFAITFDVTVVLIVISMSMGPMGATVLIINMSMMLPVTAGLVVWGEQLTLLKGLGIACMLLVLILSALGSGGDSKRGGVKWLALTIITMISNGVLSIQQKMLSMYFPNDGVLEFSFGAFGLASLICWLAVALFKLRGASYQPWLSHRAALTLCAAGVGFGTAGGNTFQLMSLAMLPAIVAFPLVQGSVVLALWVLSLIVYRDKVTLPGILSLVAGIAGIVMLSI</sequence>
<accession>A0A9D1LSQ1</accession>
<organism evidence="2 3">
    <name type="scientific">Candidatus Fimadaptatus faecigallinarum</name>
    <dbReference type="NCBI Taxonomy" id="2840814"/>
    <lineage>
        <taxon>Bacteria</taxon>
        <taxon>Bacillati</taxon>
        <taxon>Bacillota</taxon>
        <taxon>Clostridia</taxon>
        <taxon>Eubacteriales</taxon>
        <taxon>Candidatus Fimadaptatus</taxon>
    </lineage>
</organism>
<feature type="transmembrane region" description="Helical" evidence="1">
    <location>
        <begin position="212"/>
        <end position="232"/>
    </location>
</feature>
<evidence type="ECO:0000313" key="2">
    <source>
        <dbReference type="EMBL" id="HIU47289.1"/>
    </source>
</evidence>
<dbReference type="Proteomes" id="UP000824123">
    <property type="component" value="Unassembled WGS sequence"/>
</dbReference>
<protein>
    <recommendedName>
        <fullName evidence="4">EamA domain-containing protein</fullName>
    </recommendedName>
</protein>
<dbReference type="AlphaFoldDB" id="A0A9D1LSQ1"/>
<dbReference type="EMBL" id="DVNK01000051">
    <property type="protein sequence ID" value="HIU47289.1"/>
    <property type="molecule type" value="Genomic_DNA"/>
</dbReference>
<evidence type="ECO:0000313" key="3">
    <source>
        <dbReference type="Proteomes" id="UP000824123"/>
    </source>
</evidence>
<feature type="transmembrane region" description="Helical" evidence="1">
    <location>
        <begin position="269"/>
        <end position="288"/>
    </location>
</feature>
<keyword evidence="1" id="KW-1133">Transmembrane helix</keyword>